<dbReference type="Proteomes" id="UP001231124">
    <property type="component" value="Unassembled WGS sequence"/>
</dbReference>
<reference evidence="1 2" key="1">
    <citation type="submission" date="2023-07" db="EMBL/GenBank/DDBJ databases">
        <title>Genomic Encyclopedia of Type Strains, Phase IV (KMG-IV): sequencing the most valuable type-strain genomes for metagenomic binning, comparative biology and taxonomic classification.</title>
        <authorList>
            <person name="Goeker M."/>
        </authorList>
    </citation>
    <scope>NUCLEOTIDE SEQUENCE [LARGE SCALE GENOMIC DNA]</scope>
    <source>
        <strain evidence="1 2">DSM 19013</strain>
    </source>
</reference>
<dbReference type="RefSeq" id="WP_238201801.1">
    <property type="nucleotide sequence ID" value="NZ_BPQE01000005.1"/>
</dbReference>
<evidence type="ECO:0000313" key="1">
    <source>
        <dbReference type="EMBL" id="MDQ0448144.1"/>
    </source>
</evidence>
<sequence length="200" mass="21611">MSPIMDEPCDRGLAEAATQRQAVNGGSGLAKSHSDIGAIIATLLDRRSRSKREADVMRRQAQAARRSSLRRRAAQIQQWTSARTLLREAVVEIDAELTAVGCYLSMSDDRAASADLAAVEIRLFLDGHPCATTLDLTIRPDGRQAHADLSGDGGIHRGLLPSIATVTREDYRAAILAYVARVLTAERRAGAIGCHKCDCF</sequence>
<accession>A0ABU0I0M0</accession>
<dbReference type="EMBL" id="JAUSVP010000007">
    <property type="protein sequence ID" value="MDQ0448144.1"/>
    <property type="molecule type" value="Genomic_DNA"/>
</dbReference>
<keyword evidence="2" id="KW-1185">Reference proteome</keyword>
<gene>
    <name evidence="1" type="ORF">QO012_002652</name>
</gene>
<protein>
    <submittedName>
        <fullName evidence="1">Uncharacterized protein</fullName>
    </submittedName>
</protein>
<comment type="caution">
    <text evidence="1">The sequence shown here is derived from an EMBL/GenBank/DDBJ whole genome shotgun (WGS) entry which is preliminary data.</text>
</comment>
<evidence type="ECO:0000313" key="2">
    <source>
        <dbReference type="Proteomes" id="UP001231124"/>
    </source>
</evidence>
<name>A0ABU0I0M0_9HYPH</name>
<organism evidence="1 2">
    <name type="scientific">Methylobacterium aerolatum</name>
    <dbReference type="NCBI Taxonomy" id="418708"/>
    <lineage>
        <taxon>Bacteria</taxon>
        <taxon>Pseudomonadati</taxon>
        <taxon>Pseudomonadota</taxon>
        <taxon>Alphaproteobacteria</taxon>
        <taxon>Hyphomicrobiales</taxon>
        <taxon>Methylobacteriaceae</taxon>
        <taxon>Methylobacterium</taxon>
    </lineage>
</organism>
<proteinExistence type="predicted"/>